<dbReference type="Pfam" id="PF04311">
    <property type="entry name" value="DUF459"/>
    <property type="match status" value="1"/>
</dbReference>
<evidence type="ECO:0000313" key="3">
    <source>
        <dbReference type="Proteomes" id="UP001055156"/>
    </source>
</evidence>
<gene>
    <name evidence="2" type="ORF">LKMONMHP_1206</name>
</gene>
<dbReference type="Gene3D" id="3.40.50.1110">
    <property type="entry name" value="SGNH hydrolase"/>
    <property type="match status" value="1"/>
</dbReference>
<sequence length="493" mass="53237">MTALRQPRPGKPNGMRIKPFSRWTLAVSLLGSALASILVAALMLLVSPAGPARAQWGDAYDAPRGDPYYAPPRRRLRDRYQDDGYGYGGRATARRYAPPPQEAPRQFYWPWEDRPQQAQPPAARPPSSAEPGRASRPRPSPPSARTSRKRSVPPAPSVAAPKPAEPKTAPTTQVAVFGDSLASYLRRGLDEAFSDNPNVAIVDRSRGDSGLVRKDVVDWPKAAEDWLKANSGSSYALVMVGVNDRQPIREGDQSYDPLSDKWREIYGARVDALIKAFTDRKVPLIWVGLPPVRSESLTTDFTAINDLVRERVQKAGQSFVEIWQGFVDERNRYVASGPDVDGQEARLRTSDGVHFTSAGARKVAHFADVELKRIMGANGTLTPEQAAPVAAVPGTSAPASTGVSLDDTSALDRKITAMLPPLPEPPGIPSLPVKPTAGPVVPLGRVETSPGGLLITGRPREGDATGTVERSLQRGAAPMPQPGRADDFKWPPS</sequence>
<feature type="compositionally biased region" description="Basic and acidic residues" evidence="1">
    <location>
        <begin position="484"/>
        <end position="493"/>
    </location>
</feature>
<reference evidence="2" key="1">
    <citation type="journal article" date="2021" name="Front. Microbiol.">
        <title>Comprehensive Comparative Genomics and Phenotyping of Methylobacterium Species.</title>
        <authorList>
            <person name="Alessa O."/>
            <person name="Ogura Y."/>
            <person name="Fujitani Y."/>
            <person name="Takami H."/>
            <person name="Hayashi T."/>
            <person name="Sahin N."/>
            <person name="Tani A."/>
        </authorList>
    </citation>
    <scope>NUCLEOTIDE SEQUENCE</scope>
    <source>
        <strain evidence="2">NBRC 15689</strain>
    </source>
</reference>
<comment type="caution">
    <text evidence="2">The sequence shown here is derived from an EMBL/GenBank/DDBJ whole genome shotgun (WGS) entry which is preliminary data.</text>
</comment>
<dbReference type="EMBL" id="BPQV01000003">
    <property type="protein sequence ID" value="GJE26355.1"/>
    <property type="molecule type" value="Genomic_DNA"/>
</dbReference>
<feature type="region of interest" description="Disordered" evidence="1">
    <location>
        <begin position="448"/>
        <end position="493"/>
    </location>
</feature>
<dbReference type="Proteomes" id="UP001055156">
    <property type="component" value="Unassembled WGS sequence"/>
</dbReference>
<organism evidence="2 3">
    <name type="scientific">Methylobacterium organophilum</name>
    <dbReference type="NCBI Taxonomy" id="410"/>
    <lineage>
        <taxon>Bacteria</taxon>
        <taxon>Pseudomonadati</taxon>
        <taxon>Pseudomonadota</taxon>
        <taxon>Alphaproteobacteria</taxon>
        <taxon>Hyphomicrobiales</taxon>
        <taxon>Methylobacteriaceae</taxon>
        <taxon>Methylobacterium</taxon>
    </lineage>
</organism>
<name>A0ABQ4T3Y5_METOR</name>
<dbReference type="InterPro" id="IPR007407">
    <property type="entry name" value="DUF459"/>
</dbReference>
<feature type="compositionally biased region" description="Low complexity" evidence="1">
    <location>
        <begin position="157"/>
        <end position="172"/>
    </location>
</feature>
<reference evidence="2" key="2">
    <citation type="submission" date="2021-08" db="EMBL/GenBank/DDBJ databases">
        <authorList>
            <person name="Tani A."/>
            <person name="Ola A."/>
            <person name="Ogura Y."/>
            <person name="Katsura K."/>
            <person name="Hayashi T."/>
        </authorList>
    </citation>
    <scope>NUCLEOTIDE SEQUENCE</scope>
    <source>
        <strain evidence="2">NBRC 15689</strain>
    </source>
</reference>
<protein>
    <recommendedName>
        <fullName evidence="4">SGNH hydrolase-type esterase domain-containing protein</fullName>
    </recommendedName>
</protein>
<feature type="region of interest" description="Disordered" evidence="1">
    <location>
        <begin position="54"/>
        <end position="173"/>
    </location>
</feature>
<evidence type="ECO:0008006" key="4">
    <source>
        <dbReference type="Google" id="ProtNLM"/>
    </source>
</evidence>
<dbReference type="PANTHER" id="PTHR48125:SF10">
    <property type="entry name" value="OS12G0136300 PROTEIN"/>
    <property type="match status" value="1"/>
</dbReference>
<dbReference type="PANTHER" id="PTHR48125">
    <property type="entry name" value="LP07818P1"/>
    <property type="match status" value="1"/>
</dbReference>
<accession>A0ABQ4T3Y5</accession>
<evidence type="ECO:0000313" key="2">
    <source>
        <dbReference type="EMBL" id="GJE26355.1"/>
    </source>
</evidence>
<dbReference type="InterPro" id="IPR036514">
    <property type="entry name" value="SGNH_hydro_sf"/>
</dbReference>
<evidence type="ECO:0000256" key="1">
    <source>
        <dbReference type="SAM" id="MobiDB-lite"/>
    </source>
</evidence>
<dbReference type="SUPFAM" id="SSF52266">
    <property type="entry name" value="SGNH hydrolase"/>
    <property type="match status" value="1"/>
</dbReference>
<keyword evidence="3" id="KW-1185">Reference proteome</keyword>
<proteinExistence type="predicted"/>
<feature type="compositionally biased region" description="Low complexity" evidence="1">
    <location>
        <begin position="116"/>
        <end position="134"/>
    </location>
</feature>
<dbReference type="CDD" id="cd01829">
    <property type="entry name" value="SGNH_hydrolase_peri2"/>
    <property type="match status" value="1"/>
</dbReference>